<comment type="subcellular location">
    <subcellularLocation>
        <location evidence="1">Fimbrium</location>
    </subcellularLocation>
</comment>
<dbReference type="InterPro" id="IPR036937">
    <property type="entry name" value="Adhesion_dom_fimbrial_sf"/>
</dbReference>
<evidence type="ECO:0000256" key="3">
    <source>
        <dbReference type="ARBA" id="ARBA00022729"/>
    </source>
</evidence>
<proteinExistence type="inferred from homology"/>
<dbReference type="InterPro" id="IPR000259">
    <property type="entry name" value="Adhesion_dom_fimbrial"/>
</dbReference>
<dbReference type="PANTHER" id="PTHR33420:SF3">
    <property type="entry name" value="FIMBRIAL SUBUNIT ELFA"/>
    <property type="match status" value="1"/>
</dbReference>
<evidence type="ECO:0000256" key="4">
    <source>
        <dbReference type="ARBA" id="ARBA00023263"/>
    </source>
</evidence>
<dbReference type="SUPFAM" id="SSF49401">
    <property type="entry name" value="Bacterial adhesins"/>
    <property type="match status" value="1"/>
</dbReference>
<feature type="domain" description="Fimbrial-type adhesion" evidence="5">
    <location>
        <begin position="180"/>
        <end position="354"/>
    </location>
</feature>
<protein>
    <submittedName>
        <fullName evidence="7">Fimbrial-like adhesin protein SfmF</fullName>
    </submittedName>
</protein>
<feature type="domain" description="MrkD-like receptor binding" evidence="6">
    <location>
        <begin position="38"/>
        <end position="167"/>
    </location>
</feature>
<comment type="similarity">
    <text evidence="2">Belongs to the fimbrial protein family.</text>
</comment>
<keyword evidence="4" id="KW-0281">Fimbrium</keyword>
<dbReference type="InterPro" id="IPR008966">
    <property type="entry name" value="Adhesion_dom_sf"/>
</dbReference>
<reference evidence="7" key="1">
    <citation type="submission" date="2019-11" db="EMBL/GenBank/DDBJ databases">
        <authorList>
            <person name="Feng L."/>
        </authorList>
    </citation>
    <scope>NUCLEOTIDE SEQUENCE</scope>
    <source>
        <strain evidence="7">EMassiliensisLFYP7</strain>
    </source>
</reference>
<organism evidence="7">
    <name type="scientific">Phytobacter massiliensis</name>
    <dbReference type="NCBI Taxonomy" id="1485952"/>
    <lineage>
        <taxon>Bacteria</taxon>
        <taxon>Pseudomonadati</taxon>
        <taxon>Pseudomonadota</taxon>
        <taxon>Gammaproteobacteria</taxon>
        <taxon>Enterobacterales</taxon>
        <taxon>Enterobacteriaceae</taxon>
        <taxon>Phytobacter</taxon>
    </lineage>
</organism>
<dbReference type="Pfam" id="PF00419">
    <property type="entry name" value="Fimbrial"/>
    <property type="match status" value="1"/>
</dbReference>
<dbReference type="GO" id="GO:0043709">
    <property type="term" value="P:cell adhesion involved in single-species biofilm formation"/>
    <property type="evidence" value="ECO:0007669"/>
    <property type="project" value="TreeGrafter"/>
</dbReference>
<dbReference type="InterPro" id="IPR050263">
    <property type="entry name" value="Bact_Fimbrial_Adh_Pro"/>
</dbReference>
<dbReference type="InterPro" id="IPR054160">
    <property type="entry name" value="MrkD_recept-bd"/>
</dbReference>
<dbReference type="Gene3D" id="2.60.40.1090">
    <property type="entry name" value="Fimbrial-type adhesion domain"/>
    <property type="match status" value="1"/>
</dbReference>
<evidence type="ECO:0000256" key="1">
    <source>
        <dbReference type="ARBA" id="ARBA00004561"/>
    </source>
</evidence>
<evidence type="ECO:0000313" key="7">
    <source>
        <dbReference type="EMBL" id="VYU73678.1"/>
    </source>
</evidence>
<keyword evidence="3" id="KW-0732">Signal</keyword>
<evidence type="ECO:0000259" key="6">
    <source>
        <dbReference type="Pfam" id="PF22003"/>
    </source>
</evidence>
<gene>
    <name evidence="7" type="ORF">EMLFYP7_03765</name>
</gene>
<dbReference type="Gene3D" id="2.60.40.3310">
    <property type="match status" value="1"/>
</dbReference>
<dbReference type="PANTHER" id="PTHR33420">
    <property type="entry name" value="FIMBRIAL SUBUNIT ELFA-RELATED"/>
    <property type="match status" value="1"/>
</dbReference>
<dbReference type="EMBL" id="CACRTZ010000037">
    <property type="protein sequence ID" value="VYU73678.1"/>
    <property type="molecule type" value="Genomic_DNA"/>
</dbReference>
<evidence type="ECO:0000256" key="2">
    <source>
        <dbReference type="ARBA" id="ARBA00006671"/>
    </source>
</evidence>
<sequence length="355" mass="37524">MPALLLSSSAYAGCHFYVHEDYYVNAVQHYTVPLAASAISVPPGAATGAVIFEQKVNLKNTPKFSIMCDAVGDFMRTENYDSHPYPPISTGSKIYKTNIAGIGVRFRAGDPPTYSFPVNYYSSTCDEQYCNFTKGWVADTTIQLIKTGNTVGTGAITGASLPTSVYTAGQSGSMVDIYKINISGTLNVNTPTCDITAASQSMVVPMGKHHVADFSGVGSGTEWKDASIRLNNCGHFYGSSSAAIASFNGTSNVPLTDLTSNAAVVTLTPLDGNVKPEEGVMALSDSSSATGIGIQLSSSESESGKINLNAAYTQMLPKDGTTNFTIPLFARYIQTENSIGAGTANGKLEYTITYR</sequence>
<evidence type="ECO:0000259" key="5">
    <source>
        <dbReference type="Pfam" id="PF00419"/>
    </source>
</evidence>
<name>A0A6N3HAX8_9ENTR</name>
<dbReference type="GO" id="GO:0009289">
    <property type="term" value="C:pilus"/>
    <property type="evidence" value="ECO:0007669"/>
    <property type="project" value="UniProtKB-SubCell"/>
</dbReference>
<dbReference type="Pfam" id="PF22003">
    <property type="entry name" value="MrkDrd"/>
    <property type="match status" value="1"/>
</dbReference>
<accession>A0A6N3HAX8</accession>
<dbReference type="AlphaFoldDB" id="A0A6N3HAX8"/>